<keyword evidence="1" id="KW-0812">Transmembrane</keyword>
<dbReference type="GO" id="GO:0006352">
    <property type="term" value="P:DNA-templated transcription initiation"/>
    <property type="evidence" value="ECO:0007669"/>
    <property type="project" value="InterPro"/>
</dbReference>
<dbReference type="InterPro" id="IPR013325">
    <property type="entry name" value="RNA_pol_sigma_r2"/>
</dbReference>
<feature type="transmembrane region" description="Helical" evidence="1">
    <location>
        <begin position="158"/>
        <end position="178"/>
    </location>
</feature>
<dbReference type="STRING" id="1122192.SAMN02745673_03877"/>
<keyword evidence="3" id="KW-1185">Reference proteome</keyword>
<keyword evidence="1" id="KW-1133">Transmembrane helix</keyword>
<evidence type="ECO:0000313" key="2">
    <source>
        <dbReference type="EMBL" id="SKA31066.1"/>
    </source>
</evidence>
<accession>A0A1T4SSC5</accession>
<dbReference type="Gene3D" id="1.10.1740.10">
    <property type="match status" value="1"/>
</dbReference>
<evidence type="ECO:0008006" key="4">
    <source>
        <dbReference type="Google" id="ProtNLM"/>
    </source>
</evidence>
<name>A0A1T4SSC5_9ACTN</name>
<evidence type="ECO:0000256" key="1">
    <source>
        <dbReference type="SAM" id="Phobius"/>
    </source>
</evidence>
<dbReference type="EMBL" id="FUWS01000011">
    <property type="protein sequence ID" value="SKA31066.1"/>
    <property type="molecule type" value="Genomic_DNA"/>
</dbReference>
<keyword evidence="1" id="KW-0472">Membrane</keyword>
<protein>
    <recommendedName>
        <fullName evidence="4">DNA-directed RNA polymerase specialized sigma subunit, sigma24 family</fullName>
    </recommendedName>
</protein>
<reference evidence="2 3" key="1">
    <citation type="submission" date="2017-02" db="EMBL/GenBank/DDBJ databases">
        <authorList>
            <person name="Peterson S.W."/>
        </authorList>
    </citation>
    <scope>NUCLEOTIDE SEQUENCE [LARGE SCALE GENOMIC DNA]</scope>
    <source>
        <strain evidence="2 3">DSM 45154</strain>
    </source>
</reference>
<gene>
    <name evidence="2" type="ORF">SAMN02745673_03877</name>
</gene>
<dbReference type="AlphaFoldDB" id="A0A1T4SSC5"/>
<evidence type="ECO:0000313" key="3">
    <source>
        <dbReference type="Proteomes" id="UP000190637"/>
    </source>
</evidence>
<dbReference type="OrthoDB" id="3492533at2"/>
<proteinExistence type="predicted"/>
<sequence>MIMRDRELVSALRSGDVSAARACGLLFDAHGARLYRRCRSMLGDHGAAVTALRDTFVVARAHIDQLGDPRRLAEWLSAIADTECERLRAAVEAADTPRWEEDQTVFPVASLRVRVLTGATAPELAAYHARVARRADRFDRAGFPLPPRCQRPVPPSSYLLPGLIIVACALALTALVVIEMAGLSSQPLTAWMTRPPHTAG</sequence>
<organism evidence="2 3">
    <name type="scientific">Marinactinospora thermotolerans DSM 45154</name>
    <dbReference type="NCBI Taxonomy" id="1122192"/>
    <lineage>
        <taxon>Bacteria</taxon>
        <taxon>Bacillati</taxon>
        <taxon>Actinomycetota</taxon>
        <taxon>Actinomycetes</taxon>
        <taxon>Streptosporangiales</taxon>
        <taxon>Nocardiopsidaceae</taxon>
        <taxon>Marinactinospora</taxon>
    </lineage>
</organism>
<dbReference type="Proteomes" id="UP000190637">
    <property type="component" value="Unassembled WGS sequence"/>
</dbReference>
<dbReference type="GO" id="GO:0003700">
    <property type="term" value="F:DNA-binding transcription factor activity"/>
    <property type="evidence" value="ECO:0007669"/>
    <property type="project" value="InterPro"/>
</dbReference>
<dbReference type="SUPFAM" id="SSF88946">
    <property type="entry name" value="Sigma2 domain of RNA polymerase sigma factors"/>
    <property type="match status" value="1"/>
</dbReference>